<dbReference type="EMBL" id="JBHUFA010000001">
    <property type="protein sequence ID" value="MFD1695302.1"/>
    <property type="molecule type" value="Genomic_DNA"/>
</dbReference>
<reference evidence="3" key="1">
    <citation type="journal article" date="2019" name="Int. J. Syst. Evol. Microbiol.">
        <title>The Global Catalogue of Microorganisms (GCM) 10K type strain sequencing project: providing services to taxonomists for standard genome sequencing and annotation.</title>
        <authorList>
            <consortium name="The Broad Institute Genomics Platform"/>
            <consortium name="The Broad Institute Genome Sequencing Center for Infectious Disease"/>
            <person name="Wu L."/>
            <person name="Ma J."/>
        </authorList>
    </citation>
    <scope>NUCLEOTIDE SEQUENCE [LARGE SCALE GENOMIC DNA]</scope>
    <source>
        <strain evidence="3">JCM 3369</strain>
    </source>
</reference>
<accession>A0ABW4JUV0</accession>
<organism evidence="2 3">
    <name type="scientific">Roseibium aestuarii</name>
    <dbReference type="NCBI Taxonomy" id="2600299"/>
    <lineage>
        <taxon>Bacteria</taxon>
        <taxon>Pseudomonadati</taxon>
        <taxon>Pseudomonadota</taxon>
        <taxon>Alphaproteobacteria</taxon>
        <taxon>Hyphomicrobiales</taxon>
        <taxon>Stappiaceae</taxon>
        <taxon>Roseibium</taxon>
    </lineage>
</organism>
<evidence type="ECO:0000256" key="1">
    <source>
        <dbReference type="SAM" id="MobiDB-lite"/>
    </source>
</evidence>
<feature type="region of interest" description="Disordered" evidence="1">
    <location>
        <begin position="71"/>
        <end position="91"/>
    </location>
</feature>
<name>A0ABW4JUV0_9HYPH</name>
<gene>
    <name evidence="2" type="ORF">ACFSC7_07220</name>
</gene>
<sequence length="91" mass="9858">MTREPENYFQMSLAGGKLNGMKLSSSARFEVKPGNEQRNLDRFLSGLSGVLCLRRISTPVSAHRYLSLSREGGKGVRQVSGTAGAGGRRES</sequence>
<dbReference type="RefSeq" id="WP_377175087.1">
    <property type="nucleotide sequence ID" value="NZ_JBHUFA010000001.1"/>
</dbReference>
<comment type="caution">
    <text evidence="2">The sequence shown here is derived from an EMBL/GenBank/DDBJ whole genome shotgun (WGS) entry which is preliminary data.</text>
</comment>
<keyword evidence="3" id="KW-1185">Reference proteome</keyword>
<dbReference type="Proteomes" id="UP001597327">
    <property type="component" value="Unassembled WGS sequence"/>
</dbReference>
<proteinExistence type="predicted"/>
<protein>
    <submittedName>
        <fullName evidence="2">Uncharacterized protein</fullName>
    </submittedName>
</protein>
<evidence type="ECO:0000313" key="2">
    <source>
        <dbReference type="EMBL" id="MFD1695302.1"/>
    </source>
</evidence>
<evidence type="ECO:0000313" key="3">
    <source>
        <dbReference type="Proteomes" id="UP001597327"/>
    </source>
</evidence>